<proteinExistence type="predicted"/>
<comment type="caution">
    <text evidence="2">The sequence shown here is derived from an EMBL/GenBank/DDBJ whole genome shotgun (WGS) entry which is preliminary data.</text>
</comment>
<feature type="compositionally biased region" description="Low complexity" evidence="1">
    <location>
        <begin position="22"/>
        <end position="74"/>
    </location>
</feature>
<evidence type="ECO:0000256" key="1">
    <source>
        <dbReference type="SAM" id="MobiDB-lite"/>
    </source>
</evidence>
<reference evidence="2 3" key="1">
    <citation type="journal article" date="2018" name="PLoS Genet.">
        <title>Population sequencing reveals clonal diversity and ancestral inbreeding in the grapevine cultivar Chardonnay.</title>
        <authorList>
            <person name="Roach M.J."/>
            <person name="Johnson D.L."/>
            <person name="Bohlmann J."/>
            <person name="van Vuuren H.J."/>
            <person name="Jones S.J."/>
            <person name="Pretorius I.S."/>
            <person name="Schmidt S.A."/>
            <person name="Borneman A.R."/>
        </authorList>
    </citation>
    <scope>NUCLEOTIDE SEQUENCE [LARGE SCALE GENOMIC DNA]</scope>
    <source>
        <strain evidence="3">cv. Chardonnay</strain>
        <tissue evidence="2">Leaf</tissue>
    </source>
</reference>
<dbReference type="PANTHER" id="PTHR33625:SF3">
    <property type="entry name" value="OS04G0550700 PROTEIN"/>
    <property type="match status" value="1"/>
</dbReference>
<feature type="region of interest" description="Disordered" evidence="1">
    <location>
        <begin position="1"/>
        <end position="93"/>
    </location>
</feature>
<organism evidence="2 3">
    <name type="scientific">Vitis vinifera</name>
    <name type="common">Grape</name>
    <dbReference type="NCBI Taxonomy" id="29760"/>
    <lineage>
        <taxon>Eukaryota</taxon>
        <taxon>Viridiplantae</taxon>
        <taxon>Streptophyta</taxon>
        <taxon>Embryophyta</taxon>
        <taxon>Tracheophyta</taxon>
        <taxon>Spermatophyta</taxon>
        <taxon>Magnoliopsida</taxon>
        <taxon>eudicotyledons</taxon>
        <taxon>Gunneridae</taxon>
        <taxon>Pentapetalae</taxon>
        <taxon>rosids</taxon>
        <taxon>Vitales</taxon>
        <taxon>Vitaceae</taxon>
        <taxon>Viteae</taxon>
        <taxon>Vitis</taxon>
    </lineage>
</organism>
<protein>
    <submittedName>
        <fullName evidence="2">Uncharacterized protein</fullName>
    </submittedName>
</protein>
<gene>
    <name evidence="2" type="ORF">CK203_107344</name>
</gene>
<dbReference type="PANTHER" id="PTHR33625">
    <property type="entry name" value="OS08G0179900 PROTEIN"/>
    <property type="match status" value="1"/>
</dbReference>
<evidence type="ECO:0000313" key="2">
    <source>
        <dbReference type="EMBL" id="RVW21277.1"/>
    </source>
</evidence>
<dbReference type="AlphaFoldDB" id="A0A438CDK0"/>
<dbReference type="EMBL" id="QGNW01002302">
    <property type="protein sequence ID" value="RVW21277.1"/>
    <property type="molecule type" value="Genomic_DNA"/>
</dbReference>
<dbReference type="Proteomes" id="UP000288805">
    <property type="component" value="Unassembled WGS sequence"/>
</dbReference>
<sequence>MQRSFGSSKGMGGSGGNSMLKTVGRVVARATVTTTNTSTASANSTASRPTHKPNSSNLLSLSSASSPSPFSPHNLAPISATSTPPTTPPSCTPFTSPSFCDEFEWLSVDGSTEDELPCGLCDDFVFGSVPSEDEVRNALFDLQQALDPSSDSQFIKDKFARNSDKEAMDAISNPTGGSILKVPSISESDWREPSLQLCNPMVSQTYGSNRVYDAFHLLQSDTAIQCRLYSSFVQYDYILSSFQRGMVISLSSDNTVWDAVLTNEVVKSFESYSMRCNNEPQPNIIAHNFCFSLGCCLRIFGEMSIIIFLWNTLKGLKRFGTMYMTDENLAENNALPSSAESFANNSLSSLNEISEQSNAATSLLKWIFDGPKTKVMELVEKILKLMNDLFQAPNSKRDKATTEATADPFMQKLRGSFTVYLWSCDCGSDPDSQDLILIR</sequence>
<evidence type="ECO:0000313" key="3">
    <source>
        <dbReference type="Proteomes" id="UP000288805"/>
    </source>
</evidence>
<name>A0A438CDK0_VITVI</name>
<accession>A0A438CDK0</accession>